<dbReference type="Pfam" id="PF03466">
    <property type="entry name" value="LysR_substrate"/>
    <property type="match status" value="1"/>
</dbReference>
<sequence>MEMTSIKQLRSFVVLCEELHFGHAAERLHIVQPALSMHIKSLEEELGTQLFTRDRSGVELTTTGAVFRSEAIAILERLDSAIERVHQASEGKLGTLHLAGSATALASGVTAPFIRRFSSRFPAVDIKVSEIHPFEQARALANGEIDIAFAARHFDTELHAQFDRHRLTGFRYLLAVSHEHPLAGEKHVSITCVAQETLISLQTENINGDVQPIYGTLPRQPRHYLFASSPLTMLSLVDANLGVAVISEALCKNASEGITFLEIDDVSEEMEVWMYTRANDPEPVIRHFIAVVDEMAPGEA</sequence>
<comment type="caution">
    <text evidence="6">The sequence shown here is derived from an EMBL/GenBank/DDBJ whole genome shotgun (WGS) entry which is preliminary data.</text>
</comment>
<evidence type="ECO:0000256" key="2">
    <source>
        <dbReference type="ARBA" id="ARBA00023015"/>
    </source>
</evidence>
<keyword evidence="3" id="KW-0238">DNA-binding</keyword>
<dbReference type="OrthoDB" id="7216893at2"/>
<dbReference type="PRINTS" id="PR00039">
    <property type="entry name" value="HTHLYSR"/>
</dbReference>
<gene>
    <name evidence="6" type="ORF">FJU08_06565</name>
</gene>
<comment type="similarity">
    <text evidence="1">Belongs to the LysR transcriptional regulatory family.</text>
</comment>
<dbReference type="PANTHER" id="PTHR30346">
    <property type="entry name" value="TRANSCRIPTIONAL DUAL REGULATOR HCAR-RELATED"/>
    <property type="match status" value="1"/>
</dbReference>
<dbReference type="InterPro" id="IPR036390">
    <property type="entry name" value="WH_DNA-bd_sf"/>
</dbReference>
<dbReference type="GO" id="GO:0032993">
    <property type="term" value="C:protein-DNA complex"/>
    <property type="evidence" value="ECO:0007669"/>
    <property type="project" value="TreeGrafter"/>
</dbReference>
<evidence type="ECO:0000259" key="5">
    <source>
        <dbReference type="PROSITE" id="PS50931"/>
    </source>
</evidence>
<dbReference type="InterPro" id="IPR005119">
    <property type="entry name" value="LysR_subst-bd"/>
</dbReference>
<dbReference type="Proteomes" id="UP000318801">
    <property type="component" value="Unassembled WGS sequence"/>
</dbReference>
<feature type="domain" description="HTH lysR-type" evidence="5">
    <location>
        <begin position="1"/>
        <end position="61"/>
    </location>
</feature>
<evidence type="ECO:0000256" key="3">
    <source>
        <dbReference type="ARBA" id="ARBA00023125"/>
    </source>
</evidence>
<evidence type="ECO:0000256" key="4">
    <source>
        <dbReference type="ARBA" id="ARBA00023163"/>
    </source>
</evidence>
<dbReference type="InterPro" id="IPR000847">
    <property type="entry name" value="LysR_HTH_N"/>
</dbReference>
<proteinExistence type="inferred from homology"/>
<dbReference type="AlphaFoldDB" id="A0A506UAM8"/>
<dbReference type="SUPFAM" id="SSF53850">
    <property type="entry name" value="Periplasmic binding protein-like II"/>
    <property type="match status" value="1"/>
</dbReference>
<dbReference type="CDD" id="cd08414">
    <property type="entry name" value="PBP2_LTTR_aromatics_like"/>
    <property type="match status" value="1"/>
</dbReference>
<keyword evidence="2" id="KW-0805">Transcription regulation</keyword>
<dbReference type="Gene3D" id="1.10.10.10">
    <property type="entry name" value="Winged helix-like DNA-binding domain superfamily/Winged helix DNA-binding domain"/>
    <property type="match status" value="1"/>
</dbReference>
<dbReference type="GO" id="GO:0003700">
    <property type="term" value="F:DNA-binding transcription factor activity"/>
    <property type="evidence" value="ECO:0007669"/>
    <property type="project" value="InterPro"/>
</dbReference>
<evidence type="ECO:0000313" key="6">
    <source>
        <dbReference type="EMBL" id="TPW31423.1"/>
    </source>
</evidence>
<evidence type="ECO:0000256" key="1">
    <source>
        <dbReference type="ARBA" id="ARBA00009437"/>
    </source>
</evidence>
<dbReference type="FunFam" id="1.10.10.10:FF:000001">
    <property type="entry name" value="LysR family transcriptional regulator"/>
    <property type="match status" value="1"/>
</dbReference>
<dbReference type="PANTHER" id="PTHR30346:SF0">
    <property type="entry name" value="HCA OPERON TRANSCRIPTIONAL ACTIVATOR HCAR"/>
    <property type="match status" value="1"/>
</dbReference>
<organism evidence="6 7">
    <name type="scientific">Martelella alba</name>
    <dbReference type="NCBI Taxonomy" id="2590451"/>
    <lineage>
        <taxon>Bacteria</taxon>
        <taxon>Pseudomonadati</taxon>
        <taxon>Pseudomonadota</taxon>
        <taxon>Alphaproteobacteria</taxon>
        <taxon>Hyphomicrobiales</taxon>
        <taxon>Aurantimonadaceae</taxon>
        <taxon>Martelella</taxon>
    </lineage>
</organism>
<dbReference type="Pfam" id="PF00126">
    <property type="entry name" value="HTH_1"/>
    <property type="match status" value="1"/>
</dbReference>
<dbReference type="SUPFAM" id="SSF46785">
    <property type="entry name" value="Winged helix' DNA-binding domain"/>
    <property type="match status" value="1"/>
</dbReference>
<name>A0A506UAM8_9HYPH</name>
<dbReference type="GO" id="GO:0003677">
    <property type="term" value="F:DNA binding"/>
    <property type="evidence" value="ECO:0007669"/>
    <property type="project" value="UniProtKB-KW"/>
</dbReference>
<evidence type="ECO:0000313" key="7">
    <source>
        <dbReference type="Proteomes" id="UP000318801"/>
    </source>
</evidence>
<dbReference type="InterPro" id="IPR036388">
    <property type="entry name" value="WH-like_DNA-bd_sf"/>
</dbReference>
<accession>A0A506UAM8</accession>
<dbReference type="EMBL" id="VHLG01000003">
    <property type="protein sequence ID" value="TPW31423.1"/>
    <property type="molecule type" value="Genomic_DNA"/>
</dbReference>
<protein>
    <submittedName>
        <fullName evidence="6">LysR family transcriptional regulator</fullName>
    </submittedName>
</protein>
<keyword evidence="7" id="KW-1185">Reference proteome</keyword>
<keyword evidence="4" id="KW-0804">Transcription</keyword>
<reference evidence="6 7" key="1">
    <citation type="submission" date="2019-06" db="EMBL/GenBank/DDBJ databases">
        <authorList>
            <person name="Li M."/>
        </authorList>
    </citation>
    <scope>NUCLEOTIDE SEQUENCE [LARGE SCALE GENOMIC DNA]</scope>
    <source>
        <strain evidence="6 7">BGMRC2036</strain>
    </source>
</reference>
<dbReference type="PROSITE" id="PS50931">
    <property type="entry name" value="HTH_LYSR"/>
    <property type="match status" value="1"/>
</dbReference>
<dbReference type="Gene3D" id="3.40.190.10">
    <property type="entry name" value="Periplasmic binding protein-like II"/>
    <property type="match status" value="2"/>
</dbReference>